<dbReference type="PANTHER" id="PTHR46961">
    <property type="entry name" value="DYNEIN HEAVY CHAIN 1, AXONEMAL-LIKE PROTEIN"/>
    <property type="match status" value="1"/>
</dbReference>
<dbReference type="GO" id="GO:0045505">
    <property type="term" value="F:dynein intermediate chain binding"/>
    <property type="evidence" value="ECO:0007669"/>
    <property type="project" value="InterPro"/>
</dbReference>
<dbReference type="GO" id="GO:0007018">
    <property type="term" value="P:microtubule-based movement"/>
    <property type="evidence" value="ECO:0007669"/>
    <property type="project" value="InterPro"/>
</dbReference>
<dbReference type="PANTHER" id="PTHR46961:SF19">
    <property type="entry name" value="DYNEIN HEAVY CHAIN 5, AXONEMAL"/>
    <property type="match status" value="1"/>
</dbReference>
<dbReference type="Proteomes" id="UP000681720">
    <property type="component" value="Unassembled WGS sequence"/>
</dbReference>
<dbReference type="GO" id="GO:0030286">
    <property type="term" value="C:dynein complex"/>
    <property type="evidence" value="ECO:0007669"/>
    <property type="project" value="InterPro"/>
</dbReference>
<organism evidence="1 2">
    <name type="scientific">Rotaria magnacalcarata</name>
    <dbReference type="NCBI Taxonomy" id="392030"/>
    <lineage>
        <taxon>Eukaryota</taxon>
        <taxon>Metazoa</taxon>
        <taxon>Spiralia</taxon>
        <taxon>Gnathifera</taxon>
        <taxon>Rotifera</taxon>
        <taxon>Eurotatoria</taxon>
        <taxon>Bdelloidea</taxon>
        <taxon>Philodinida</taxon>
        <taxon>Philodinidae</taxon>
        <taxon>Rotaria</taxon>
    </lineage>
</organism>
<evidence type="ECO:0000313" key="2">
    <source>
        <dbReference type="Proteomes" id="UP000681720"/>
    </source>
</evidence>
<dbReference type="AlphaFoldDB" id="A0A8S3K4G0"/>
<dbReference type="InterPro" id="IPR026983">
    <property type="entry name" value="DHC"/>
</dbReference>
<dbReference type="GO" id="GO:0051959">
    <property type="term" value="F:dynein light intermediate chain binding"/>
    <property type="evidence" value="ECO:0007669"/>
    <property type="project" value="InterPro"/>
</dbReference>
<sequence length="134" mass="15599">TPVEETYAMMNKYEIAFNDGKPELVDTLQYAWKKCLQQGKEVQSHLLEIQPAFKQNLLDNVAAFQQDFVTFVDDYNKKGPMVHGTPPREASDRLTIFQAKFDELWRKFETYSAGEDLFGLAITEYPDLQRIKRV</sequence>
<feature type="non-terminal residue" evidence="1">
    <location>
        <position position="1"/>
    </location>
</feature>
<name>A0A8S3K4G0_9BILA</name>
<dbReference type="EMBL" id="CAJOBJ010371204">
    <property type="protein sequence ID" value="CAF5223494.1"/>
    <property type="molecule type" value="Genomic_DNA"/>
</dbReference>
<proteinExistence type="predicted"/>
<comment type="caution">
    <text evidence="1">The sequence shown here is derived from an EMBL/GenBank/DDBJ whole genome shotgun (WGS) entry which is preliminary data.</text>
</comment>
<reference evidence="1" key="1">
    <citation type="submission" date="2021-02" db="EMBL/GenBank/DDBJ databases">
        <authorList>
            <person name="Nowell W R."/>
        </authorList>
    </citation>
    <scope>NUCLEOTIDE SEQUENCE</scope>
</reference>
<accession>A0A8S3K4G0</accession>
<gene>
    <name evidence="1" type="ORF">GIL414_LOCUS85609</name>
</gene>
<evidence type="ECO:0000313" key="1">
    <source>
        <dbReference type="EMBL" id="CAF5223494.1"/>
    </source>
</evidence>
<protein>
    <submittedName>
        <fullName evidence="1">Uncharacterized protein</fullName>
    </submittedName>
</protein>